<gene>
    <name evidence="2" type="ORF">DEO72_LG11g1491</name>
</gene>
<feature type="compositionally biased region" description="Basic and acidic residues" evidence="1">
    <location>
        <begin position="161"/>
        <end position="171"/>
    </location>
</feature>
<protein>
    <submittedName>
        <fullName evidence="2">Uncharacterized protein</fullName>
    </submittedName>
</protein>
<evidence type="ECO:0000313" key="3">
    <source>
        <dbReference type="Proteomes" id="UP000501690"/>
    </source>
</evidence>
<accession>A0A4D6NL30</accession>
<organism evidence="2 3">
    <name type="scientific">Vigna unguiculata</name>
    <name type="common">Cowpea</name>
    <dbReference type="NCBI Taxonomy" id="3917"/>
    <lineage>
        <taxon>Eukaryota</taxon>
        <taxon>Viridiplantae</taxon>
        <taxon>Streptophyta</taxon>
        <taxon>Embryophyta</taxon>
        <taxon>Tracheophyta</taxon>
        <taxon>Spermatophyta</taxon>
        <taxon>Magnoliopsida</taxon>
        <taxon>eudicotyledons</taxon>
        <taxon>Gunneridae</taxon>
        <taxon>Pentapetalae</taxon>
        <taxon>rosids</taxon>
        <taxon>fabids</taxon>
        <taxon>Fabales</taxon>
        <taxon>Fabaceae</taxon>
        <taxon>Papilionoideae</taxon>
        <taxon>50 kb inversion clade</taxon>
        <taxon>NPAAA clade</taxon>
        <taxon>indigoferoid/millettioid clade</taxon>
        <taxon>Phaseoleae</taxon>
        <taxon>Vigna</taxon>
    </lineage>
</organism>
<feature type="region of interest" description="Disordered" evidence="1">
    <location>
        <begin position="1"/>
        <end position="23"/>
    </location>
</feature>
<dbReference type="AlphaFoldDB" id="A0A4D6NL30"/>
<reference evidence="2 3" key="1">
    <citation type="submission" date="2019-04" db="EMBL/GenBank/DDBJ databases">
        <title>An improved genome assembly and genetic linkage map for asparagus bean, Vigna unguiculata ssp. sesquipedialis.</title>
        <authorList>
            <person name="Xia Q."/>
            <person name="Zhang R."/>
            <person name="Dong Y."/>
        </authorList>
    </citation>
    <scope>NUCLEOTIDE SEQUENCE [LARGE SCALE GENOMIC DNA]</scope>
    <source>
        <tissue evidence="2">Leaf</tissue>
    </source>
</reference>
<dbReference type="Proteomes" id="UP000501690">
    <property type="component" value="Linkage Group LG11"/>
</dbReference>
<proteinExistence type="predicted"/>
<dbReference type="EMBL" id="CP039355">
    <property type="protein sequence ID" value="QCE14490.1"/>
    <property type="molecule type" value="Genomic_DNA"/>
</dbReference>
<feature type="compositionally biased region" description="Low complexity" evidence="1">
    <location>
        <begin position="145"/>
        <end position="160"/>
    </location>
</feature>
<keyword evidence="3" id="KW-1185">Reference proteome</keyword>
<evidence type="ECO:0000256" key="1">
    <source>
        <dbReference type="SAM" id="MobiDB-lite"/>
    </source>
</evidence>
<name>A0A4D6NL30_VIGUN</name>
<feature type="region of interest" description="Disordered" evidence="1">
    <location>
        <begin position="135"/>
        <end position="171"/>
    </location>
</feature>
<evidence type="ECO:0000313" key="2">
    <source>
        <dbReference type="EMBL" id="QCE14490.1"/>
    </source>
</evidence>
<sequence>MPQPPPSTVTTATSNRNNSSLEPQLPYVAPTLENAATIGSTRTNTHQHKRQPTLIEPESMERALAPAFAHYAGVAMPAPSSSFSTLPEPQFTVCTFIFATTFMTAPCLNVKSPHSILQWSHHSDLQSPALPPTTILARERGPDATSPQQSQTQQHLSHQLPSHDDNHHNLA</sequence>
<feature type="compositionally biased region" description="Polar residues" evidence="1">
    <location>
        <begin position="8"/>
        <end position="22"/>
    </location>
</feature>